<evidence type="ECO:0000313" key="3">
    <source>
        <dbReference type="Proteomes" id="UP000186817"/>
    </source>
</evidence>
<dbReference type="EMBL" id="LSRX01000988">
    <property type="protein sequence ID" value="OLP85213.1"/>
    <property type="molecule type" value="Genomic_DNA"/>
</dbReference>
<feature type="chain" id="PRO_5012615803" evidence="1">
    <location>
        <begin position="18"/>
        <end position="1075"/>
    </location>
</feature>
<name>A0A1Q9CQL5_SYMMI</name>
<proteinExistence type="predicted"/>
<evidence type="ECO:0000256" key="1">
    <source>
        <dbReference type="SAM" id="SignalP"/>
    </source>
</evidence>
<evidence type="ECO:0000313" key="2">
    <source>
        <dbReference type="EMBL" id="OLP85213.1"/>
    </source>
</evidence>
<dbReference type="Proteomes" id="UP000186817">
    <property type="component" value="Unassembled WGS sequence"/>
</dbReference>
<reference evidence="2 3" key="1">
    <citation type="submission" date="2016-02" db="EMBL/GenBank/DDBJ databases">
        <title>Genome analysis of coral dinoflagellate symbionts highlights evolutionary adaptations to a symbiotic lifestyle.</title>
        <authorList>
            <person name="Aranda M."/>
            <person name="Li Y."/>
            <person name="Liew Y.J."/>
            <person name="Baumgarten S."/>
            <person name="Simakov O."/>
            <person name="Wilson M."/>
            <person name="Piel J."/>
            <person name="Ashoor H."/>
            <person name="Bougouffa S."/>
            <person name="Bajic V.B."/>
            <person name="Ryu T."/>
            <person name="Ravasi T."/>
            <person name="Bayer T."/>
            <person name="Micklem G."/>
            <person name="Kim H."/>
            <person name="Bhak J."/>
            <person name="Lajeunesse T.C."/>
            <person name="Voolstra C.R."/>
        </authorList>
    </citation>
    <scope>NUCLEOTIDE SEQUENCE [LARGE SCALE GENOMIC DNA]</scope>
    <source>
        <strain evidence="2 3">CCMP2467</strain>
    </source>
</reference>
<protein>
    <submittedName>
        <fullName evidence="2">Uncharacterized protein</fullName>
    </submittedName>
</protein>
<feature type="signal peptide" evidence="1">
    <location>
        <begin position="1"/>
        <end position="17"/>
    </location>
</feature>
<keyword evidence="3" id="KW-1185">Reference proteome</keyword>
<organism evidence="2 3">
    <name type="scientific">Symbiodinium microadriaticum</name>
    <name type="common">Dinoflagellate</name>
    <name type="synonym">Zooxanthella microadriatica</name>
    <dbReference type="NCBI Taxonomy" id="2951"/>
    <lineage>
        <taxon>Eukaryota</taxon>
        <taxon>Sar</taxon>
        <taxon>Alveolata</taxon>
        <taxon>Dinophyceae</taxon>
        <taxon>Suessiales</taxon>
        <taxon>Symbiodiniaceae</taxon>
        <taxon>Symbiodinium</taxon>
    </lineage>
</organism>
<dbReference type="AlphaFoldDB" id="A0A1Q9CQL5"/>
<sequence>MRALWTLLALCATRSQAEFEYELALPTCGQQRPATALCGPPRGSLKPEVEEALLLIETDSECLRSARIDLNKWAGGGNPAVATCAYPAAFGFKIFALAASLQAVCQLGSECEPLGTLERVRSIWGDFKVKMHEMSPSMHLPQEVASTVRRYVLEESELMINLVRRLWTTEALARWVQAPLELAASLLRLAQHIGERRRVLFWRSNMMLSVVDFGLGNFAHILAPRSDFLLTRHGALEELLGGPPADGLTLVEVGVHLARLAFSLLGRLPGLRYLGGTANRYSTMEKFVQVLGSFQSFGTRLSFRARDRQSATRWLKAPVRKGVGSNPTAVILVFLCRLPTQVRPALQPSPREKAEMSNMSQIELMKRELPQPLEDFCGGSDGLVAGHTDPDLTEAMKYVNDELPVAYLGCHVDDLLIAASGKKHLPHTWEVGEFELFTLSIYSDIALPEIISDNRSLIGTAPDPRRQYVWLRGSWWTWAYGSWYLYTEVHLPRAAGVVEGWFRWHHDGIDTFVAMAALPGCGLRPPASLHITTTISPEGMIIAAPAVATVVADPTFRYPTWWDIDVTNEVHRREVAFLANFQAGDFVYERIKEVRDWPSTSDDALYSHAMAHLMEFRLRYRLTKVGTAHLLGERMRRPQATGLFQERGTLQSNTMQWWYNDCVDPFEYGSDTSADSRERQLLDLDLDPKEGGAAELSSEVRKAAEYKLSLFIGRAQLLVTASVKRLPLIRKRTVWARLGPGDGEEMAAVPFARSFVLLIYVATVLAFDGLIGCSGSKCLSIEEQNPRPPISGLTSASNSGSQFFFIKPIELEASDDTHVTAFLQLVCNFPSEFFALGTEVDGIVKRHSKYANAMQVTHLKASDFTRLRTRPAVLVKCRCWLLFLFIPGETALQRRLLWWLYGLTKTFLDDDPADASFGNMSLIELILKARQLQKEAAFKEQISEAQEVDSEETLWYDSETLFSAHTAGTASTSTQCRSPAISKLGMSSRELFVSLVGLDVATWKKTLAPLSMRTSQGEAEMAPPEATTGLQSAAMITGESTRRQACAFPNELHRLVTQATMAEEDGALAEQAELA</sequence>
<gene>
    <name evidence="2" type="ORF">AK812_SmicGene33826</name>
</gene>
<dbReference type="OrthoDB" id="444529at2759"/>
<keyword evidence="1" id="KW-0732">Signal</keyword>
<comment type="caution">
    <text evidence="2">The sequence shown here is derived from an EMBL/GenBank/DDBJ whole genome shotgun (WGS) entry which is preliminary data.</text>
</comment>
<accession>A0A1Q9CQL5</accession>